<feature type="compositionally biased region" description="Polar residues" evidence="1">
    <location>
        <begin position="288"/>
        <end position="303"/>
    </location>
</feature>
<keyword evidence="3" id="KW-1185">Reference proteome</keyword>
<dbReference type="RefSeq" id="WP_128442658.1">
    <property type="nucleotide sequence ID" value="NZ_SBIP01000002.1"/>
</dbReference>
<feature type="region of interest" description="Disordered" evidence="1">
    <location>
        <begin position="284"/>
        <end position="303"/>
    </location>
</feature>
<dbReference type="Proteomes" id="UP000287687">
    <property type="component" value="Unassembled WGS sequence"/>
</dbReference>
<evidence type="ECO:0000256" key="1">
    <source>
        <dbReference type="SAM" id="MobiDB-lite"/>
    </source>
</evidence>
<comment type="caution">
    <text evidence="2">The sequence shown here is derived from an EMBL/GenBank/DDBJ whole genome shotgun (WGS) entry which is preliminary data.</text>
</comment>
<reference evidence="2 3" key="1">
    <citation type="submission" date="2019-01" db="EMBL/GenBank/DDBJ databases">
        <title>The draft genome of Rhizobium sp. 24NR.</title>
        <authorList>
            <person name="Liu L."/>
            <person name="Liang L."/>
            <person name="Shi S."/>
            <person name="Xu L."/>
            <person name="Wang X."/>
            <person name="Li L."/>
            <person name="Zhang X."/>
        </authorList>
    </citation>
    <scope>NUCLEOTIDE SEQUENCE [LARGE SCALE GENOMIC DNA]</scope>
    <source>
        <strain evidence="2 3">24NR</strain>
    </source>
</reference>
<organism evidence="2 3">
    <name type="scientific">Neorhizobium lilium</name>
    <dbReference type="NCBI Taxonomy" id="2503024"/>
    <lineage>
        <taxon>Bacteria</taxon>
        <taxon>Pseudomonadati</taxon>
        <taxon>Pseudomonadota</taxon>
        <taxon>Alphaproteobacteria</taxon>
        <taxon>Hyphomicrobiales</taxon>
        <taxon>Rhizobiaceae</taxon>
        <taxon>Rhizobium/Agrobacterium group</taxon>
        <taxon>Neorhizobium</taxon>
    </lineage>
</organism>
<sequence length="303" mass="33462">MAEPGFNQKLAEIGRHLTAMRASVEASRSVLSQAVQQRRLPEDEVLAAEEQRQRDDAGRWRNTEGALAAEVAMLGEAAARHKLAFDRRDQPTGMERLLGRFSRAAMRKRTVRRWLRLDSFDRLGAMMRQADALYGLLSAERQHLLEERHGCESDLVQLAQQRADMLQQLEMEPGAAARAEAVGLVEDTLRLFGTLATALNDRVASCNVLLHKLAVETEEILILYRVLADLGAQGPAAEADLARLPHLREAHERFRSGRLIGLDLDRLREKADAGFFLKFPAHAPARSGSETASGSPVSSGNSG</sequence>
<dbReference type="AlphaFoldDB" id="A0A3S3TZU8"/>
<gene>
    <name evidence="2" type="ORF">EPK99_08790</name>
</gene>
<evidence type="ECO:0000313" key="3">
    <source>
        <dbReference type="Proteomes" id="UP000287687"/>
    </source>
</evidence>
<name>A0A3S3TZU8_9HYPH</name>
<accession>A0A3S3TZU8</accession>
<proteinExistence type="predicted"/>
<evidence type="ECO:0000313" key="2">
    <source>
        <dbReference type="EMBL" id="RWX78681.1"/>
    </source>
</evidence>
<dbReference type="OrthoDB" id="9804735at2"/>
<protein>
    <submittedName>
        <fullName evidence="2">Uncharacterized protein</fullName>
    </submittedName>
</protein>
<dbReference type="EMBL" id="SBIP01000002">
    <property type="protein sequence ID" value="RWX78681.1"/>
    <property type="molecule type" value="Genomic_DNA"/>
</dbReference>